<protein>
    <submittedName>
        <fullName evidence="1">Uncharacterized protein</fullName>
    </submittedName>
</protein>
<organism evidence="1">
    <name type="scientific">viral metagenome</name>
    <dbReference type="NCBI Taxonomy" id="1070528"/>
    <lineage>
        <taxon>unclassified sequences</taxon>
        <taxon>metagenomes</taxon>
        <taxon>organismal metagenomes</taxon>
    </lineage>
</organism>
<accession>A0A6C0DZ40</accession>
<dbReference type="EMBL" id="MN739695">
    <property type="protein sequence ID" value="QHT21573.1"/>
    <property type="molecule type" value="Genomic_DNA"/>
</dbReference>
<dbReference type="InterPro" id="IPR005046">
    <property type="entry name" value="DUF285"/>
</dbReference>
<evidence type="ECO:0000313" key="1">
    <source>
        <dbReference type="EMBL" id="QHT21573.1"/>
    </source>
</evidence>
<sequence>MILNSNNKKLNIIFCKYVYSKKNKMSFVKFSNICKFCGTIEKQLLRILYTLYSPALNMSIITKTPNQQFIIPLRLLTKIPEPISITIYYDNKISIYPANNFTENYPSIIITNPGTYEIVVMFTKQNIINTELNFGTTDKVSRESLIRINTFGELSLKHISFVGCVNLVEVPAYLPPTIISLELVFAYTNKFDQSLDKWNVSKVKNFRHAFYNSNFTHNLSSWNISPDSDCSHMFECSIIDA</sequence>
<name>A0A6C0DZ40_9ZZZZ</name>
<proteinExistence type="predicted"/>
<dbReference type="Pfam" id="PF03382">
    <property type="entry name" value="DUF285"/>
    <property type="match status" value="1"/>
</dbReference>
<dbReference type="AlphaFoldDB" id="A0A6C0DZ40"/>
<reference evidence="1" key="1">
    <citation type="journal article" date="2020" name="Nature">
        <title>Giant virus diversity and host interactions through global metagenomics.</title>
        <authorList>
            <person name="Schulz F."/>
            <person name="Roux S."/>
            <person name="Paez-Espino D."/>
            <person name="Jungbluth S."/>
            <person name="Walsh D.A."/>
            <person name="Denef V.J."/>
            <person name="McMahon K.D."/>
            <person name="Konstantinidis K.T."/>
            <person name="Eloe-Fadrosh E.A."/>
            <person name="Kyrpides N.C."/>
            <person name="Woyke T."/>
        </authorList>
    </citation>
    <scope>NUCLEOTIDE SEQUENCE</scope>
    <source>
        <strain evidence="1">GVMAG-M-3300023179-103</strain>
    </source>
</reference>